<name>A0A8J7WII3_9ACTN</name>
<sequence length="80" mass="8902">MIVATRAPARVILRVWGCTAEDLQRAEANARQYYFSHSWTIVEVVASTGIPCPIPIRDPIALTQNAIYDAAWAAYPTGRR</sequence>
<reference evidence="1" key="1">
    <citation type="submission" date="2021-04" db="EMBL/GenBank/DDBJ databases">
        <title>Genome based classification of Actinospica acidithermotolerans sp. nov., an actinobacterium isolated from an Indonesian hot spring.</title>
        <authorList>
            <person name="Kusuma A.B."/>
            <person name="Putra K.E."/>
            <person name="Nafisah S."/>
            <person name="Loh J."/>
            <person name="Nouioui I."/>
            <person name="Goodfellow M."/>
        </authorList>
    </citation>
    <scope>NUCLEOTIDE SEQUENCE</scope>
    <source>
        <strain evidence="1">DSM 45618</strain>
    </source>
</reference>
<accession>A0A8J7WII3</accession>
<dbReference type="AlphaFoldDB" id="A0A8J7WII3"/>
<evidence type="ECO:0000313" key="1">
    <source>
        <dbReference type="EMBL" id="MBS2962941.1"/>
    </source>
</evidence>
<dbReference type="Proteomes" id="UP000677913">
    <property type="component" value="Unassembled WGS sequence"/>
</dbReference>
<organism evidence="1 2">
    <name type="scientific">Actinocrinis puniceicyclus</name>
    <dbReference type="NCBI Taxonomy" id="977794"/>
    <lineage>
        <taxon>Bacteria</taxon>
        <taxon>Bacillati</taxon>
        <taxon>Actinomycetota</taxon>
        <taxon>Actinomycetes</taxon>
        <taxon>Catenulisporales</taxon>
        <taxon>Actinospicaceae</taxon>
        <taxon>Actinocrinis</taxon>
    </lineage>
</organism>
<proteinExistence type="predicted"/>
<evidence type="ECO:0000313" key="2">
    <source>
        <dbReference type="Proteomes" id="UP000677913"/>
    </source>
</evidence>
<dbReference type="EMBL" id="JAGSXH010000017">
    <property type="protein sequence ID" value="MBS2962941.1"/>
    <property type="molecule type" value="Genomic_DNA"/>
</dbReference>
<gene>
    <name evidence="1" type="ORF">KGA66_07795</name>
</gene>
<comment type="caution">
    <text evidence="1">The sequence shown here is derived from an EMBL/GenBank/DDBJ whole genome shotgun (WGS) entry which is preliminary data.</text>
</comment>
<keyword evidence="2" id="KW-1185">Reference proteome</keyword>
<dbReference type="RefSeq" id="WP_211466145.1">
    <property type="nucleotide sequence ID" value="NZ_JAGSXH010000017.1"/>
</dbReference>
<protein>
    <submittedName>
        <fullName evidence="1">Uncharacterized protein</fullName>
    </submittedName>
</protein>